<dbReference type="OrthoDB" id="1104269at2759"/>
<dbReference type="PANTHER" id="PTHR10775">
    <property type="entry name" value="OS08G0208400 PROTEIN"/>
    <property type="match status" value="1"/>
</dbReference>
<evidence type="ECO:0000313" key="5">
    <source>
        <dbReference type="Proteomes" id="UP000504610"/>
    </source>
</evidence>
<name>A0A6J0NUX4_RAPSA</name>
<dbReference type="AlphaFoldDB" id="A0A6J0NUX4"/>
<protein>
    <submittedName>
        <fullName evidence="6">Uncharacterized protein LOC108858507</fullName>
    </submittedName>
</protein>
<evidence type="ECO:0000256" key="1">
    <source>
        <dbReference type="SAM" id="MobiDB-lite"/>
    </source>
</evidence>
<organism evidence="5 6">
    <name type="scientific">Raphanus sativus</name>
    <name type="common">Radish</name>
    <name type="synonym">Raphanus raphanistrum var. sativus</name>
    <dbReference type="NCBI Taxonomy" id="3726"/>
    <lineage>
        <taxon>Eukaryota</taxon>
        <taxon>Viridiplantae</taxon>
        <taxon>Streptophyta</taxon>
        <taxon>Embryophyta</taxon>
        <taxon>Tracheophyta</taxon>
        <taxon>Spermatophyta</taxon>
        <taxon>Magnoliopsida</taxon>
        <taxon>eudicotyledons</taxon>
        <taxon>Gunneridae</taxon>
        <taxon>Pentapetalae</taxon>
        <taxon>rosids</taxon>
        <taxon>malvids</taxon>
        <taxon>Brassicales</taxon>
        <taxon>Brassicaceae</taxon>
        <taxon>Brassiceae</taxon>
        <taxon>Raphanus</taxon>
    </lineage>
</organism>
<dbReference type="Pfam" id="PF13963">
    <property type="entry name" value="Transpos_assoc"/>
    <property type="match status" value="1"/>
</dbReference>
<dbReference type="InterPro" id="IPR025312">
    <property type="entry name" value="DUF4216"/>
</dbReference>
<dbReference type="GeneID" id="108858507"/>
<feature type="domain" description="DUF4216" evidence="2">
    <location>
        <begin position="898"/>
        <end position="973"/>
    </location>
</feature>
<evidence type="ECO:0000313" key="6">
    <source>
        <dbReference type="RefSeq" id="XP_018487926.1"/>
    </source>
</evidence>
<dbReference type="Pfam" id="PF13960">
    <property type="entry name" value="DUF4218"/>
    <property type="match status" value="1"/>
</dbReference>
<feature type="region of interest" description="Disordered" evidence="1">
    <location>
        <begin position="257"/>
        <end position="291"/>
    </location>
</feature>
<gene>
    <name evidence="6" type="primary">LOC108858507</name>
</gene>
<dbReference type="PANTHER" id="PTHR10775:SF158">
    <property type="entry name" value="TNP2-LIKE TRANSPOSON PROTEIN"/>
    <property type="match status" value="1"/>
</dbReference>
<dbReference type="Pfam" id="PF13952">
    <property type="entry name" value="DUF4216"/>
    <property type="match status" value="1"/>
</dbReference>
<dbReference type="Proteomes" id="UP000504610">
    <property type="component" value="Chromosome 5"/>
</dbReference>
<proteinExistence type="predicted"/>
<dbReference type="InterPro" id="IPR025452">
    <property type="entry name" value="DUF4218"/>
</dbReference>
<dbReference type="KEGG" id="rsz:108858507"/>
<dbReference type="RefSeq" id="XP_018487926.1">
    <property type="nucleotide sequence ID" value="XM_018632424.1"/>
</dbReference>
<feature type="domain" description="Transposase-associated" evidence="4">
    <location>
        <begin position="3"/>
        <end position="74"/>
    </location>
</feature>
<evidence type="ECO:0000259" key="2">
    <source>
        <dbReference type="Pfam" id="PF13952"/>
    </source>
</evidence>
<keyword evidence="5" id="KW-1185">Reference proteome</keyword>
<evidence type="ECO:0000259" key="4">
    <source>
        <dbReference type="Pfam" id="PF13963"/>
    </source>
</evidence>
<dbReference type="InterPro" id="IPR004242">
    <property type="entry name" value="Transposase_21"/>
</dbReference>
<sequence>MDKSWIYKPRLSEAYIDGVDVFLEFAFGNIQVEKLKCPCNRCSLYTPRTRIEIRDHLICYGFMQSYTNWVLHGEKIELPEINNQLGGEIHTDPISRDESMTHLLNDLFPNITNHSTNGEVPPVDVDEPVNNNTDEPSTANHGVKFDEKLGEYCEELYPGCTKFTRLSFILKLYHIKCLCGISDKGISMVVELIKEAFPVAKLPDTFRDMKKVIRNLGLSYQSIDVCPNHCMLYWEENASREKCDVCQLSRWKESTTRKKAGGDVPDTSGVPAGGDVPESSASVSQKKEKKKRKIPAMILRYFPLKPRLQRLFMSSKTASDMTWHSTAANTDGKIRHPKDGKAWKSFDSRFPDFAADPRNVRLGLASDGFNPFGSMSLSYSIWPVVLFAYNLPPWISMNRTSMIMSMLIRGKKGPGNDIDVFLQPLIKELKEFWSDGVSTLDASTKETFNMRAAVMWTVNDFPAFGALSGWNTYTTLACPSCNYDSVEHRLRFGGKNCFMGHRRYLPLSHRFRQSKEAFDGTVETRTPPPTPSGSTIKRQQENVNVIFGKKVDAAGKKRSRAEMENSNDQQWKKKSIFFELPYWEFHHLRHNLDVMHIEKNVFDNIIYTLLDDKDRSKDNLKARKDLREMGIQAEQWPDAEGKYAAGRFTLDNKGKTLFLSVFKNVKLPDGYASNVSRCINVQTRKISGLKSHDSHVIMRDLLPIAVRNLLPEDVVSAIINLCRFFRDISSRVLDDSELDKLQESIALTLCQLEMIFPPSFFTVMVHLTVHLVEEAREGGPVVYRWMYPIERILGYFKSYVRNRAKPEGSICEQYLADECVTFCSMYLEDIETRFNRVGRVDDRPAVDENQRPASELQRSFPLIGRFVGAADTISYASSRDQNPISGELAYYGKLVEVLEINYYDRFKAVLFKCQWADTRNNRGFKQDRYGHSMVNFSRLLHTGLDEEDEPYILASQAEMVYYVEDQCENGWHVAVKVKPRDLYEMGEQNV</sequence>
<dbReference type="Pfam" id="PF02992">
    <property type="entry name" value="Transposase_21"/>
    <property type="match status" value="1"/>
</dbReference>
<accession>A0A6J0NUX4</accession>
<reference evidence="5" key="1">
    <citation type="journal article" date="2019" name="Database">
        <title>The radish genome database (RadishGD): an integrated information resource for radish genomics.</title>
        <authorList>
            <person name="Yu H.J."/>
            <person name="Baek S."/>
            <person name="Lee Y.J."/>
            <person name="Cho A."/>
            <person name="Mun J.H."/>
        </authorList>
    </citation>
    <scope>NUCLEOTIDE SEQUENCE [LARGE SCALE GENOMIC DNA]</scope>
    <source>
        <strain evidence="5">cv. WK10039</strain>
    </source>
</reference>
<dbReference type="InterPro" id="IPR029480">
    <property type="entry name" value="Transpos_assoc"/>
</dbReference>
<evidence type="ECO:0000259" key="3">
    <source>
        <dbReference type="Pfam" id="PF13960"/>
    </source>
</evidence>
<reference evidence="6" key="2">
    <citation type="submission" date="2025-08" db="UniProtKB">
        <authorList>
            <consortium name="RefSeq"/>
        </authorList>
    </citation>
    <scope>IDENTIFICATION</scope>
    <source>
        <tissue evidence="6">Leaf</tissue>
    </source>
</reference>
<feature type="domain" description="DUF4218" evidence="3">
    <location>
        <begin position="728"/>
        <end position="840"/>
    </location>
</feature>